<dbReference type="RefSeq" id="WP_210665853.1">
    <property type="nucleotide sequence ID" value="NZ_JAGFBV010000008.1"/>
</dbReference>
<sequence>MNSEKPTQEDLNNWNKDPKNWFGPFYFNKEDKRFFVQKRVAWMGFTLNFGNTIAVLTIIALLFFLYSVRRYQ</sequence>
<keyword evidence="1" id="KW-0812">Transmembrane</keyword>
<evidence type="ECO:0000259" key="2">
    <source>
        <dbReference type="Pfam" id="PF19124"/>
    </source>
</evidence>
<proteinExistence type="predicted"/>
<feature type="domain" description="DUF5808" evidence="2">
    <location>
        <begin position="29"/>
        <end position="54"/>
    </location>
</feature>
<evidence type="ECO:0000313" key="4">
    <source>
        <dbReference type="Proteomes" id="UP000675047"/>
    </source>
</evidence>
<keyword evidence="1" id="KW-0472">Membrane</keyword>
<accession>A0A940X853</accession>
<dbReference type="Proteomes" id="UP000675047">
    <property type="component" value="Unassembled WGS sequence"/>
</dbReference>
<dbReference type="InterPro" id="IPR043831">
    <property type="entry name" value="DUF5808"/>
</dbReference>
<evidence type="ECO:0000256" key="1">
    <source>
        <dbReference type="SAM" id="Phobius"/>
    </source>
</evidence>
<keyword evidence="1" id="KW-1133">Transmembrane helix</keyword>
<protein>
    <recommendedName>
        <fullName evidence="2">DUF5808 domain-containing protein</fullName>
    </recommendedName>
</protein>
<evidence type="ECO:0000313" key="3">
    <source>
        <dbReference type="EMBL" id="MBP4137851.1"/>
    </source>
</evidence>
<dbReference type="Pfam" id="PF19124">
    <property type="entry name" value="DUF5808"/>
    <property type="match status" value="1"/>
</dbReference>
<dbReference type="EMBL" id="JAGFBV010000008">
    <property type="protein sequence ID" value="MBP4137851.1"/>
    <property type="molecule type" value="Genomic_DNA"/>
</dbReference>
<name>A0A940X853_9FLAO</name>
<keyword evidence="4" id="KW-1185">Reference proteome</keyword>
<feature type="transmembrane region" description="Helical" evidence="1">
    <location>
        <begin position="40"/>
        <end position="66"/>
    </location>
</feature>
<comment type="caution">
    <text evidence="3">The sequence shown here is derived from an EMBL/GenBank/DDBJ whole genome shotgun (WGS) entry which is preliminary data.</text>
</comment>
<gene>
    <name evidence="3" type="ORF">J3495_07085</name>
</gene>
<organism evidence="3 4">
    <name type="scientific">Flavobacterium geliluteum</name>
    <dbReference type="NCBI Taxonomy" id="2816120"/>
    <lineage>
        <taxon>Bacteria</taxon>
        <taxon>Pseudomonadati</taxon>
        <taxon>Bacteroidota</taxon>
        <taxon>Flavobacteriia</taxon>
        <taxon>Flavobacteriales</taxon>
        <taxon>Flavobacteriaceae</taxon>
        <taxon>Flavobacterium</taxon>
    </lineage>
</organism>
<reference evidence="3 4" key="1">
    <citation type="submission" date="2021-03" db="EMBL/GenBank/DDBJ databases">
        <title>Flavobacterium Flabelliformis Sp. Nov. And Flavobacterium Geliluteum Sp. Nov., Two Novel Multidrug Resistant Psychrophilic Species Isolated From Antarctica.</title>
        <authorList>
            <person name="Kralova S."/>
            <person name="Busse H.J."/>
            <person name="Bezdicek M."/>
            <person name="Nykrynova M."/>
            <person name="Kroupova E."/>
            <person name="Krsek D."/>
            <person name="Sedlacek I."/>
        </authorList>
    </citation>
    <scope>NUCLEOTIDE SEQUENCE [LARGE SCALE GENOMIC DNA]</scope>
    <source>
        <strain evidence="3 4">P7388</strain>
    </source>
</reference>
<dbReference type="AlphaFoldDB" id="A0A940X853"/>